<dbReference type="Proteomes" id="UP000654075">
    <property type="component" value="Unassembled WGS sequence"/>
</dbReference>
<organism evidence="1 2">
    <name type="scientific">Polarella glacialis</name>
    <name type="common">Dinoflagellate</name>
    <dbReference type="NCBI Taxonomy" id="89957"/>
    <lineage>
        <taxon>Eukaryota</taxon>
        <taxon>Sar</taxon>
        <taxon>Alveolata</taxon>
        <taxon>Dinophyceae</taxon>
        <taxon>Suessiales</taxon>
        <taxon>Suessiaceae</taxon>
        <taxon>Polarella</taxon>
    </lineage>
</organism>
<reference evidence="1" key="1">
    <citation type="submission" date="2021-02" db="EMBL/GenBank/DDBJ databases">
        <authorList>
            <person name="Dougan E. K."/>
            <person name="Rhodes N."/>
            <person name="Thang M."/>
            <person name="Chan C."/>
        </authorList>
    </citation>
    <scope>NUCLEOTIDE SEQUENCE</scope>
</reference>
<feature type="non-terminal residue" evidence="1">
    <location>
        <position position="372"/>
    </location>
</feature>
<protein>
    <submittedName>
        <fullName evidence="1">Uncharacterized protein</fullName>
    </submittedName>
</protein>
<evidence type="ECO:0000313" key="1">
    <source>
        <dbReference type="EMBL" id="CAE8608223.1"/>
    </source>
</evidence>
<name>A0A813F983_POLGL</name>
<accession>A0A813F983</accession>
<keyword evidence="2" id="KW-1185">Reference proteome</keyword>
<sequence length="372" mass="40968">DGGRCTSVTKGAPPFQNCWDAMTWVKAHGIREHPDWYPGLFSENVTLFDLQMASYRSASNVCPVPCNNEGAGDAYVLGSYGTIDAAVATFQALFATASKREVGKECTSSRMPAGEYCVCPPGMVETPESCENAVGPQAMKFYMYRAQSFEAYDMENVNMGDLAGVMWYLHREVVASVPRKFDSSRILRFLATVKNPEEMVKRTSQQFGPFVAFDSGKCTVDGCNDIWSSNGFAVGCQPVDVDLYRYHRPEIETPDLCDASSDKSCAAGTWYSLPGKCPSEPEGEKSEECKMIWKGGSCLAVDGTDECTFSLQYAGQVSIDELEGIQDYQKWWLKTLENGAIVPSGNIEYNVTSDHGEGMSFWDGRLNGYNCT</sequence>
<comment type="caution">
    <text evidence="1">The sequence shown here is derived from an EMBL/GenBank/DDBJ whole genome shotgun (WGS) entry which is preliminary data.</text>
</comment>
<dbReference type="AlphaFoldDB" id="A0A813F983"/>
<feature type="non-terminal residue" evidence="1">
    <location>
        <position position="1"/>
    </location>
</feature>
<evidence type="ECO:0000313" key="2">
    <source>
        <dbReference type="Proteomes" id="UP000654075"/>
    </source>
</evidence>
<dbReference type="OrthoDB" id="435021at2759"/>
<dbReference type="EMBL" id="CAJNNV010022607">
    <property type="protein sequence ID" value="CAE8608223.1"/>
    <property type="molecule type" value="Genomic_DNA"/>
</dbReference>
<proteinExistence type="predicted"/>
<gene>
    <name evidence="1" type="ORF">PGLA1383_LOCUS26096</name>
</gene>